<evidence type="ECO:0000256" key="2">
    <source>
        <dbReference type="ARBA" id="ARBA00009950"/>
    </source>
</evidence>
<organism evidence="9 10">
    <name type="scientific">Nicrophorus vespilloides</name>
    <name type="common">Boreal carrion beetle</name>
    <dbReference type="NCBI Taxonomy" id="110193"/>
    <lineage>
        <taxon>Eukaryota</taxon>
        <taxon>Metazoa</taxon>
        <taxon>Ecdysozoa</taxon>
        <taxon>Arthropoda</taxon>
        <taxon>Hexapoda</taxon>
        <taxon>Insecta</taxon>
        <taxon>Pterygota</taxon>
        <taxon>Neoptera</taxon>
        <taxon>Endopterygota</taxon>
        <taxon>Coleoptera</taxon>
        <taxon>Polyphaga</taxon>
        <taxon>Staphyliniformia</taxon>
        <taxon>Silphidae</taxon>
        <taxon>Nicrophorinae</taxon>
        <taxon>Nicrophorus</taxon>
    </lineage>
</organism>
<evidence type="ECO:0000256" key="4">
    <source>
        <dbReference type="ARBA" id="ARBA00022692"/>
    </source>
</evidence>
<dbReference type="Pfam" id="PF05620">
    <property type="entry name" value="TMEM208_SND2"/>
    <property type="match status" value="1"/>
</dbReference>
<evidence type="ECO:0000256" key="6">
    <source>
        <dbReference type="ARBA" id="ARBA00022989"/>
    </source>
</evidence>
<dbReference type="PANTHER" id="PTHR13505:SF7">
    <property type="entry name" value="TRANSMEMBRANE PROTEIN 208"/>
    <property type="match status" value="1"/>
</dbReference>
<keyword evidence="6 8" id="KW-1133">Transmembrane helix</keyword>
<comment type="subcellular location">
    <subcellularLocation>
        <location evidence="1">Endoplasmic reticulum membrane</location>
        <topology evidence="1">Multi-pass membrane protein</topology>
    </subcellularLocation>
</comment>
<protein>
    <recommendedName>
        <fullName evidence="3">Transmembrane protein 208</fullName>
    </recommendedName>
</protein>
<evidence type="ECO:0000256" key="1">
    <source>
        <dbReference type="ARBA" id="ARBA00004477"/>
    </source>
</evidence>
<sequence length="173" mass="19870">MAPPQKGKVGTKGAKQIVEENISTLKFYRNMALVANALGLVITFFYSSTATIILYLFSCLIYIASYQFMTFMSKATYSETGQLLDSGIDLNLEGGITEHIKDIIILTSGCQLLALISTYFWWLWMFAPIRGFMILWKNILGPYFFQSAPEAPEVNEKKQKKMERRMKRMQHMH</sequence>
<dbReference type="InterPro" id="IPR008506">
    <property type="entry name" value="SND2/TMEM208"/>
</dbReference>
<proteinExistence type="inferred from homology"/>
<keyword evidence="7 8" id="KW-0472">Membrane</keyword>
<dbReference type="PANTHER" id="PTHR13505">
    <property type="entry name" value="TRANSMEMBRANE PROTEIN 208"/>
    <property type="match status" value="1"/>
</dbReference>
<name>A0ABM1MK41_NICVS</name>
<dbReference type="RefSeq" id="XP_017774941.1">
    <property type="nucleotide sequence ID" value="XM_017919452.1"/>
</dbReference>
<feature type="transmembrane region" description="Helical" evidence="8">
    <location>
        <begin position="103"/>
        <end position="127"/>
    </location>
</feature>
<evidence type="ECO:0000256" key="5">
    <source>
        <dbReference type="ARBA" id="ARBA00022824"/>
    </source>
</evidence>
<accession>A0ABM1MK41</accession>
<reference evidence="10" key="1">
    <citation type="submission" date="2025-08" db="UniProtKB">
        <authorList>
            <consortium name="RefSeq"/>
        </authorList>
    </citation>
    <scope>IDENTIFICATION</scope>
    <source>
        <tissue evidence="10">Whole Larva</tissue>
    </source>
</reference>
<dbReference type="GeneID" id="108561491"/>
<evidence type="ECO:0000256" key="3">
    <source>
        <dbReference type="ARBA" id="ARBA00015033"/>
    </source>
</evidence>
<feature type="transmembrane region" description="Helical" evidence="8">
    <location>
        <begin position="33"/>
        <end position="64"/>
    </location>
</feature>
<evidence type="ECO:0000313" key="10">
    <source>
        <dbReference type="RefSeq" id="XP_017774941.1"/>
    </source>
</evidence>
<dbReference type="Proteomes" id="UP000695000">
    <property type="component" value="Unplaced"/>
</dbReference>
<keyword evidence="9" id="KW-1185">Reference proteome</keyword>
<gene>
    <name evidence="10" type="primary">LOC108561491</name>
</gene>
<evidence type="ECO:0000256" key="8">
    <source>
        <dbReference type="SAM" id="Phobius"/>
    </source>
</evidence>
<keyword evidence="4 8" id="KW-0812">Transmembrane</keyword>
<evidence type="ECO:0000313" key="9">
    <source>
        <dbReference type="Proteomes" id="UP000695000"/>
    </source>
</evidence>
<comment type="similarity">
    <text evidence="2">Belongs to the TMEM208 family.</text>
</comment>
<evidence type="ECO:0000256" key="7">
    <source>
        <dbReference type="ARBA" id="ARBA00023136"/>
    </source>
</evidence>
<keyword evidence="5" id="KW-0256">Endoplasmic reticulum</keyword>